<feature type="domain" description="Fe2OG dioxygenase" evidence="7">
    <location>
        <begin position="122"/>
        <end position="261"/>
    </location>
</feature>
<evidence type="ECO:0000256" key="6">
    <source>
        <dbReference type="SAM" id="MobiDB-lite"/>
    </source>
</evidence>
<feature type="compositionally biased region" description="Gly residues" evidence="6">
    <location>
        <begin position="197"/>
        <end position="211"/>
    </location>
</feature>
<dbReference type="InterPro" id="IPR005123">
    <property type="entry name" value="Oxoglu/Fe-dep_dioxygenase_dom"/>
</dbReference>
<evidence type="ECO:0000256" key="5">
    <source>
        <dbReference type="ARBA" id="ARBA00023004"/>
    </source>
</evidence>
<dbReference type="EMBL" id="LHPG02000015">
    <property type="protein sequence ID" value="PRW34078.1"/>
    <property type="molecule type" value="Genomic_DNA"/>
</dbReference>
<keyword evidence="5" id="KW-0408">Iron</keyword>
<dbReference type="Gene3D" id="2.60.120.620">
    <property type="entry name" value="q2cbj1_9rhob like domain"/>
    <property type="match status" value="1"/>
</dbReference>
<dbReference type="GO" id="GO:0051213">
    <property type="term" value="F:dioxygenase activity"/>
    <property type="evidence" value="ECO:0007669"/>
    <property type="project" value="UniProtKB-KW"/>
</dbReference>
<dbReference type="GO" id="GO:0016705">
    <property type="term" value="F:oxidoreductase activity, acting on paired donors, with incorporation or reduction of molecular oxygen"/>
    <property type="evidence" value="ECO:0007669"/>
    <property type="project" value="InterPro"/>
</dbReference>
<comment type="caution">
    <text evidence="8">The sequence shown here is derived from an EMBL/GenBank/DDBJ whole genome shotgun (WGS) entry which is preliminary data.</text>
</comment>
<keyword evidence="9" id="KW-1185">Reference proteome</keyword>
<evidence type="ECO:0000256" key="4">
    <source>
        <dbReference type="ARBA" id="ARBA00023002"/>
    </source>
</evidence>
<dbReference type="InterPro" id="IPR051842">
    <property type="entry name" value="uS12_prolyl_hydroxylase"/>
</dbReference>
<evidence type="ECO:0000256" key="2">
    <source>
        <dbReference type="ARBA" id="ARBA00022723"/>
    </source>
</evidence>
<proteinExistence type="predicted"/>
<accession>A0A2P6TIF8</accession>
<dbReference type="AlphaFoldDB" id="A0A2P6TIF8"/>
<dbReference type="Proteomes" id="UP000239899">
    <property type="component" value="Unassembled WGS sequence"/>
</dbReference>
<dbReference type="STRING" id="3076.A0A2P6TIF8"/>
<evidence type="ECO:0000259" key="7">
    <source>
        <dbReference type="PROSITE" id="PS51471"/>
    </source>
</evidence>
<evidence type="ECO:0000313" key="8">
    <source>
        <dbReference type="EMBL" id="PRW34078.1"/>
    </source>
</evidence>
<gene>
    <name evidence="8" type="ORF">C2E21_7263</name>
</gene>
<organism evidence="8 9">
    <name type="scientific">Chlorella sorokiniana</name>
    <name type="common">Freshwater green alga</name>
    <dbReference type="NCBI Taxonomy" id="3076"/>
    <lineage>
        <taxon>Eukaryota</taxon>
        <taxon>Viridiplantae</taxon>
        <taxon>Chlorophyta</taxon>
        <taxon>core chlorophytes</taxon>
        <taxon>Trebouxiophyceae</taxon>
        <taxon>Chlorellales</taxon>
        <taxon>Chlorellaceae</taxon>
        <taxon>Chlorella clade</taxon>
        <taxon>Chlorella</taxon>
    </lineage>
</organism>
<dbReference type="SMART" id="SM00702">
    <property type="entry name" value="P4Hc"/>
    <property type="match status" value="1"/>
</dbReference>
<dbReference type="GO" id="GO:0031418">
    <property type="term" value="F:L-ascorbic acid binding"/>
    <property type="evidence" value="ECO:0007669"/>
    <property type="project" value="InterPro"/>
</dbReference>
<name>A0A2P6TIF8_CHLSO</name>
<dbReference type="GO" id="GO:0005506">
    <property type="term" value="F:iron ion binding"/>
    <property type="evidence" value="ECO:0007669"/>
    <property type="project" value="InterPro"/>
</dbReference>
<dbReference type="InterPro" id="IPR006620">
    <property type="entry name" value="Pro_4_hyd_alph"/>
</dbReference>
<feature type="region of interest" description="Disordered" evidence="6">
    <location>
        <begin position="303"/>
        <end position="329"/>
    </location>
</feature>
<comment type="cofactor">
    <cofactor evidence="1">
        <name>L-ascorbate</name>
        <dbReference type="ChEBI" id="CHEBI:38290"/>
    </cofactor>
</comment>
<evidence type="ECO:0000313" key="9">
    <source>
        <dbReference type="Proteomes" id="UP000239899"/>
    </source>
</evidence>
<sequence length="355" mass="38658">MGRPAKRAKAEPSGGGELTRALNWLNSYSKVSKWMAQYDLNAMVEAGDGIVKISNFLPPFVAEGALQILERLPPSRWNDTAADEDYTHNNIAHRFWSVKGATGGGPALEALLRAFSLLVPDQFNAFSAARYETDHHIAPHDDRAYTPVQLDTGEVITCSRDLTCVYYLTKDWTADMGGAFVDLEADPEPGPSSNGTAGSGGGSSGSGGGGSMVQHPAQQRPGRVYVPEFNSAVFFRVPRYHSVTPLRTDRPRFSVFGWYLQPGQLYDLFTGEEEDIAQQIAYRQRSRAAAGAANGGALPAAGAAAAADGFEGEPRQEQQEEQEELDRAIEPQRCKLAQRLLARAAERQQQRASLR</sequence>
<protein>
    <submittedName>
        <fullName evidence="8">Cupin superfamily subfamily</fullName>
    </submittedName>
</protein>
<evidence type="ECO:0000256" key="3">
    <source>
        <dbReference type="ARBA" id="ARBA00022964"/>
    </source>
</evidence>
<dbReference type="Pfam" id="PF13640">
    <property type="entry name" value="2OG-FeII_Oxy_3"/>
    <property type="match status" value="1"/>
</dbReference>
<keyword evidence="3" id="KW-0223">Dioxygenase</keyword>
<reference evidence="8 9" key="1">
    <citation type="journal article" date="2018" name="Plant J.">
        <title>Genome sequences of Chlorella sorokiniana UTEX 1602 and Micractinium conductrix SAG 241.80: implications to maltose excretion by a green alga.</title>
        <authorList>
            <person name="Arriola M.B."/>
            <person name="Velmurugan N."/>
            <person name="Zhang Y."/>
            <person name="Plunkett M.H."/>
            <person name="Hondzo H."/>
            <person name="Barney B.M."/>
        </authorList>
    </citation>
    <scope>NUCLEOTIDE SEQUENCE [LARGE SCALE GENOMIC DNA]</scope>
    <source>
        <strain evidence="9">UTEX 1602</strain>
    </source>
</reference>
<keyword evidence="4" id="KW-0560">Oxidoreductase</keyword>
<feature type="region of interest" description="Disordered" evidence="6">
    <location>
        <begin position="181"/>
        <end position="219"/>
    </location>
</feature>
<dbReference type="PANTHER" id="PTHR12117:SF0">
    <property type="entry name" value="PROLYL 3-HYDROXYLASE OGFOD1"/>
    <property type="match status" value="1"/>
</dbReference>
<keyword evidence="2" id="KW-0479">Metal-binding</keyword>
<dbReference type="OrthoDB" id="430522at2759"/>
<dbReference type="InterPro" id="IPR044862">
    <property type="entry name" value="Pro_4_hyd_alph_FE2OG_OXY"/>
</dbReference>
<evidence type="ECO:0000256" key="1">
    <source>
        <dbReference type="ARBA" id="ARBA00001961"/>
    </source>
</evidence>
<dbReference type="PANTHER" id="PTHR12117">
    <property type="entry name" value="HISTONE ACETYLTRANSFERASE COMPLEX"/>
    <property type="match status" value="1"/>
</dbReference>
<dbReference type="PROSITE" id="PS51471">
    <property type="entry name" value="FE2OG_OXY"/>
    <property type="match status" value="1"/>
</dbReference>